<dbReference type="RefSeq" id="WP_181813428.1">
    <property type="nucleotide sequence ID" value="NZ_QQZY01000002.1"/>
</dbReference>
<name>A0A7M2Z134_9ACTN</name>
<sequence>MLLPPTDQLVAELAELIAIPSVSADPDRQDDVAAAARWVAARVRAAGGVADVVPWGDRPLVVGELEASTSPETAPTILVYGHFDVQPPDPLELWESPPFALVERDGWLYARGTADDKGQLYMLLKAAGLLAAAGELPVNIRFACDGEEEIGGHSIVDWLAQDARGADAAVVFDSGMVERGRPAFNIAVRGLCYFHVTVRTGERDLHSGMYGGASLNAMHAMMQTLSGVLPRDGRLPEALRAGVVPPSADELAAWAALPAGPGEIAAAGSRPADPRAGEEFYVRTWAEPSLDVHGILGGSPVLQKTVIPVEAEANLSIRLVGDQDPAQMTAAVERLLREAAPPGAAVDVRVLSSAPPGLVSADAPAVRLGLEAFEEVLGVRPLLIRSGGAIPLVSALASRGVATVLTGFSLNESNIHSPNERIPAEYLPLGVAAAAALFRRFARLG</sequence>
<dbReference type="SUPFAM" id="SSF53187">
    <property type="entry name" value="Zn-dependent exopeptidases"/>
    <property type="match status" value="1"/>
</dbReference>
<keyword evidence="1" id="KW-0645">Protease</keyword>
<dbReference type="GO" id="GO:0046872">
    <property type="term" value="F:metal ion binding"/>
    <property type="evidence" value="ECO:0007669"/>
    <property type="project" value="UniProtKB-KW"/>
</dbReference>
<reference evidence="6" key="2">
    <citation type="journal article" date="2019" name="MicrobiologyOpen">
        <title>High-quality draft genome sequence of Gaiella occulta isolated from a 150 meter deep mineral water borehole and comparison with the genome sequences of other deep-branching lineages of the phylum Actinobacteria.</title>
        <authorList>
            <person name="Severino R."/>
            <person name="Froufe H.J.C."/>
            <person name="Barroso C."/>
            <person name="Albuquerque L."/>
            <person name="Lobo-da-Cunha A."/>
            <person name="da Costa M.S."/>
            <person name="Egas C."/>
        </authorList>
    </citation>
    <scope>NUCLEOTIDE SEQUENCE [LARGE SCALE GENOMIC DNA]</scope>
    <source>
        <strain evidence="6">F2-233</strain>
    </source>
</reference>
<keyword evidence="6" id="KW-1185">Reference proteome</keyword>
<accession>A0A7M2Z134</accession>
<dbReference type="Proteomes" id="UP000254134">
    <property type="component" value="Unassembled WGS sequence"/>
</dbReference>
<dbReference type="PANTHER" id="PTHR43270">
    <property type="entry name" value="BETA-ALA-HIS DIPEPTIDASE"/>
    <property type="match status" value="1"/>
</dbReference>
<keyword evidence="3" id="KW-0378">Hydrolase</keyword>
<dbReference type="Gene3D" id="3.30.70.360">
    <property type="match status" value="1"/>
</dbReference>
<dbReference type="Pfam" id="PF01546">
    <property type="entry name" value="Peptidase_M20"/>
    <property type="match status" value="1"/>
</dbReference>
<dbReference type="GO" id="GO:0008233">
    <property type="term" value="F:peptidase activity"/>
    <property type="evidence" value="ECO:0007669"/>
    <property type="project" value="UniProtKB-KW"/>
</dbReference>
<feature type="domain" description="Peptidase M20 dimerisation" evidence="4">
    <location>
        <begin position="186"/>
        <end position="343"/>
    </location>
</feature>
<dbReference type="InterPro" id="IPR011650">
    <property type="entry name" value="Peptidase_M20_dimer"/>
</dbReference>
<evidence type="ECO:0000313" key="5">
    <source>
        <dbReference type="EMBL" id="RDI75483.1"/>
    </source>
</evidence>
<dbReference type="EMBL" id="QQZY01000002">
    <property type="protein sequence ID" value="RDI75483.1"/>
    <property type="molecule type" value="Genomic_DNA"/>
</dbReference>
<comment type="caution">
    <text evidence="5">The sequence shown here is derived from an EMBL/GenBank/DDBJ whole genome shotgun (WGS) entry which is preliminary data.</text>
</comment>
<dbReference type="PANTHER" id="PTHR43270:SF12">
    <property type="entry name" value="SUCCINYL-DIAMINOPIMELATE DESUCCINYLASE"/>
    <property type="match status" value="1"/>
</dbReference>
<dbReference type="Gene3D" id="3.40.630.10">
    <property type="entry name" value="Zn peptidases"/>
    <property type="match status" value="1"/>
</dbReference>
<evidence type="ECO:0000256" key="2">
    <source>
        <dbReference type="ARBA" id="ARBA00022723"/>
    </source>
</evidence>
<dbReference type="InterPro" id="IPR051458">
    <property type="entry name" value="Cyt/Met_Dipeptidase"/>
</dbReference>
<evidence type="ECO:0000259" key="4">
    <source>
        <dbReference type="Pfam" id="PF07687"/>
    </source>
</evidence>
<dbReference type="InterPro" id="IPR002933">
    <property type="entry name" value="Peptidase_M20"/>
</dbReference>
<evidence type="ECO:0000256" key="3">
    <source>
        <dbReference type="ARBA" id="ARBA00022801"/>
    </source>
</evidence>
<proteinExistence type="predicted"/>
<evidence type="ECO:0000256" key="1">
    <source>
        <dbReference type="ARBA" id="ARBA00022670"/>
    </source>
</evidence>
<protein>
    <submittedName>
        <fullName evidence="5">Acetylornithine deacetylase/Succinyl-diaminopimelate desuccinylase</fullName>
    </submittedName>
</protein>
<dbReference type="AlphaFoldDB" id="A0A7M2Z134"/>
<evidence type="ECO:0000313" key="6">
    <source>
        <dbReference type="Proteomes" id="UP000254134"/>
    </source>
</evidence>
<reference evidence="5 6" key="1">
    <citation type="submission" date="2018-07" db="EMBL/GenBank/DDBJ databases">
        <title>High-quality-draft genome sequence of Gaiella occulta.</title>
        <authorList>
            <person name="Severino R."/>
            <person name="Froufe H.J.C."/>
            <person name="Rainey F.A."/>
            <person name="Barroso C."/>
            <person name="Albuquerque L."/>
            <person name="Lobo-Da-Cunha A."/>
            <person name="Da Costa M.S."/>
            <person name="Egas C."/>
        </authorList>
    </citation>
    <scope>NUCLEOTIDE SEQUENCE [LARGE SCALE GENOMIC DNA]</scope>
    <source>
        <strain evidence="5 6">F2-233</strain>
    </source>
</reference>
<keyword evidence="2" id="KW-0479">Metal-binding</keyword>
<gene>
    <name evidence="5" type="ORF">Gocc_1281</name>
</gene>
<dbReference type="Pfam" id="PF07687">
    <property type="entry name" value="M20_dimer"/>
    <property type="match status" value="1"/>
</dbReference>
<organism evidence="5 6">
    <name type="scientific">Gaiella occulta</name>
    <dbReference type="NCBI Taxonomy" id="1002870"/>
    <lineage>
        <taxon>Bacteria</taxon>
        <taxon>Bacillati</taxon>
        <taxon>Actinomycetota</taxon>
        <taxon>Thermoleophilia</taxon>
        <taxon>Gaiellales</taxon>
        <taxon>Gaiellaceae</taxon>
        <taxon>Gaiella</taxon>
    </lineage>
</organism>
<dbReference type="GO" id="GO:0006508">
    <property type="term" value="P:proteolysis"/>
    <property type="evidence" value="ECO:0007669"/>
    <property type="project" value="UniProtKB-KW"/>
</dbReference>